<keyword evidence="2" id="KW-1185">Reference proteome</keyword>
<dbReference type="GeneID" id="106069446"/>
<accession>A0A9W3AR42</accession>
<evidence type="ECO:0000256" key="1">
    <source>
        <dbReference type="ARBA" id="ARBA00022729"/>
    </source>
</evidence>
<dbReference type="Gene3D" id="3.40.30.10">
    <property type="entry name" value="Glutaredoxin"/>
    <property type="match status" value="1"/>
</dbReference>
<sequence length="156" mass="18398">MFDLVARVFQKIRSFRTKDLTYTSGDDNHRGWGEKIDWYTLGVALHKAKKEHKHMMIVIHRMTCSACWYQKSWFSKSPAILNLSKNFVMVNMEAGQVPNDEQFSPDGHYVPRILFFNPQGRLMPHVKFSYNDLYQYNYPGEGDLIRNMKLVAEKKM</sequence>
<dbReference type="PANTHER" id="PTHR15337">
    <property type="entry name" value="ANTERIOR GRADIENT PROTEIN-RELATED"/>
    <property type="match status" value="1"/>
</dbReference>
<dbReference type="SUPFAM" id="SSF52833">
    <property type="entry name" value="Thioredoxin-like"/>
    <property type="match status" value="1"/>
</dbReference>
<dbReference type="AlphaFoldDB" id="A0A9W3AR42"/>
<evidence type="ECO:0000313" key="2">
    <source>
        <dbReference type="Proteomes" id="UP001165740"/>
    </source>
</evidence>
<dbReference type="OrthoDB" id="6038943at2759"/>
<dbReference type="PANTHER" id="PTHR15337:SF11">
    <property type="entry name" value="THIOREDOXIN DOMAIN-CONTAINING PROTEIN"/>
    <property type="match status" value="1"/>
</dbReference>
<organism evidence="2 3">
    <name type="scientific">Biomphalaria glabrata</name>
    <name type="common">Bloodfluke planorb</name>
    <name type="synonym">Freshwater snail</name>
    <dbReference type="NCBI Taxonomy" id="6526"/>
    <lineage>
        <taxon>Eukaryota</taxon>
        <taxon>Metazoa</taxon>
        <taxon>Spiralia</taxon>
        <taxon>Lophotrochozoa</taxon>
        <taxon>Mollusca</taxon>
        <taxon>Gastropoda</taxon>
        <taxon>Heterobranchia</taxon>
        <taxon>Euthyneura</taxon>
        <taxon>Panpulmonata</taxon>
        <taxon>Hygrophila</taxon>
        <taxon>Lymnaeoidea</taxon>
        <taxon>Planorbidae</taxon>
        <taxon>Biomphalaria</taxon>
    </lineage>
</organism>
<dbReference type="InterPro" id="IPR051099">
    <property type="entry name" value="AGR/TXD"/>
</dbReference>
<dbReference type="Proteomes" id="UP001165740">
    <property type="component" value="Chromosome 1"/>
</dbReference>
<dbReference type="OMA" id="CFGDHIH"/>
<dbReference type="RefSeq" id="XP_055889681.1">
    <property type="nucleotide sequence ID" value="XM_056033706.1"/>
</dbReference>
<dbReference type="InterPro" id="IPR036249">
    <property type="entry name" value="Thioredoxin-like_sf"/>
</dbReference>
<evidence type="ECO:0000313" key="3">
    <source>
        <dbReference type="RefSeq" id="XP_055889681.1"/>
    </source>
</evidence>
<reference evidence="3" key="1">
    <citation type="submission" date="2025-08" db="UniProtKB">
        <authorList>
            <consortium name="RefSeq"/>
        </authorList>
    </citation>
    <scope>IDENTIFICATION</scope>
</reference>
<proteinExistence type="predicted"/>
<protein>
    <submittedName>
        <fullName evidence="3">Thioredoxin domain-containing protein 12-like</fullName>
    </submittedName>
</protein>
<dbReference type="Pfam" id="PF13899">
    <property type="entry name" value="Thioredoxin_7"/>
    <property type="match status" value="1"/>
</dbReference>
<keyword evidence="1" id="KW-0732">Signal</keyword>
<name>A0A9W3AR42_BIOGL</name>
<gene>
    <name evidence="3" type="primary">LOC106069446</name>
</gene>